<dbReference type="InterPro" id="IPR012677">
    <property type="entry name" value="Nucleotide-bd_a/b_plait_sf"/>
</dbReference>
<dbReference type="PROSITE" id="PS50102">
    <property type="entry name" value="RRM"/>
    <property type="match status" value="1"/>
</dbReference>
<dbReference type="Pfam" id="PF00076">
    <property type="entry name" value="RRM_1"/>
    <property type="match status" value="1"/>
</dbReference>
<evidence type="ECO:0000256" key="2">
    <source>
        <dbReference type="PROSITE-ProRule" id="PRU00176"/>
    </source>
</evidence>
<dbReference type="InterPro" id="IPR032710">
    <property type="entry name" value="NTF2-like_dom_sf"/>
</dbReference>
<dbReference type="Proteomes" id="UP001140206">
    <property type="component" value="Chromosome 3"/>
</dbReference>
<dbReference type="SUPFAM" id="SSF54427">
    <property type="entry name" value="NTF2-like"/>
    <property type="match status" value="1"/>
</dbReference>
<sequence length="438" mass="48947">MAATLLSSEDVAQVGNFFVTQYYNNLYKHPEEMYMFYKDVSTITRVDGNNVESAIGMMEIHSLISAVKFSSIEIKTANFLRSYGDGLMAVVSGLVQTGKYEKRRKFIQAFFLAPQDTGYYILNDLFHFVDEEYFCNPDVLAQGSYENLTMTQAVNEAVEGYVHDGKIGIDEFLVPTHAQGNGHHSNYKYLDQEQHMGSHTNCLIEEAISSFSNATISDAVDSSVIAAPVDEPGGEPIRHTYASILKTGVSQAELLPTCQFPVHRSSSANLEAQQADWSCPSEEATPVVNAAEEYYEVDTKSVYVKNVCRYFTEADLEIEFNKFGRVLPDGVAIRSHKETGRYYAFVEYEDSEGAENARKASPVVIDGWEMHVEERRPGTGAASRGRGRGRGGRFGGRGRGRSDGYRLRSNGFDHDYPFNPDWGTVKTQTTRDGRHQSF</sequence>
<evidence type="ECO:0000256" key="3">
    <source>
        <dbReference type="SAM" id="MobiDB-lite"/>
    </source>
</evidence>
<dbReference type="EMBL" id="JAMFTS010000003">
    <property type="protein sequence ID" value="KAJ4773586.1"/>
    <property type="molecule type" value="Genomic_DNA"/>
</dbReference>
<dbReference type="PANTHER" id="PTHR10693">
    <property type="entry name" value="RAS GTPASE-ACTIVATING PROTEIN-BINDING PROTEIN"/>
    <property type="match status" value="1"/>
</dbReference>
<dbReference type="PROSITE" id="PS50177">
    <property type="entry name" value="NTF2_DOMAIN"/>
    <property type="match status" value="1"/>
</dbReference>
<dbReference type="InterPro" id="IPR018222">
    <property type="entry name" value="Nuclear_transport_factor_2_euk"/>
</dbReference>
<dbReference type="GO" id="GO:0005829">
    <property type="term" value="C:cytosol"/>
    <property type="evidence" value="ECO:0007669"/>
    <property type="project" value="TreeGrafter"/>
</dbReference>
<dbReference type="InterPro" id="IPR000504">
    <property type="entry name" value="RRM_dom"/>
</dbReference>
<dbReference type="SUPFAM" id="SSF54928">
    <property type="entry name" value="RNA-binding domain, RBD"/>
    <property type="match status" value="1"/>
</dbReference>
<dbReference type="SMART" id="SM00360">
    <property type="entry name" value="RRM"/>
    <property type="match status" value="1"/>
</dbReference>
<feature type="compositionally biased region" description="Basic and acidic residues" evidence="3">
    <location>
        <begin position="429"/>
        <end position="438"/>
    </location>
</feature>
<dbReference type="InterPro" id="IPR039539">
    <property type="entry name" value="Ras_GTPase_bind_prot"/>
</dbReference>
<reference evidence="6" key="1">
    <citation type="submission" date="2022-08" db="EMBL/GenBank/DDBJ databases">
        <authorList>
            <person name="Marques A."/>
        </authorList>
    </citation>
    <scope>NUCLEOTIDE SEQUENCE</scope>
    <source>
        <strain evidence="6">RhyPub2mFocal</strain>
        <tissue evidence="6">Leaves</tissue>
    </source>
</reference>
<dbReference type="Gene3D" id="3.10.450.50">
    <property type="match status" value="1"/>
</dbReference>
<proteinExistence type="predicted"/>
<dbReference type="InterPro" id="IPR002075">
    <property type="entry name" value="NTF2_dom"/>
</dbReference>
<accession>A0AAV8E2A2</accession>
<evidence type="ECO:0008006" key="8">
    <source>
        <dbReference type="Google" id="ProtNLM"/>
    </source>
</evidence>
<dbReference type="Gene3D" id="3.30.70.330">
    <property type="match status" value="1"/>
</dbReference>
<feature type="region of interest" description="Disordered" evidence="3">
    <location>
        <begin position="375"/>
        <end position="438"/>
    </location>
</feature>
<dbReference type="GO" id="GO:1990904">
    <property type="term" value="C:ribonucleoprotein complex"/>
    <property type="evidence" value="ECO:0007669"/>
    <property type="project" value="TreeGrafter"/>
</dbReference>
<feature type="domain" description="NTF2" evidence="5">
    <location>
        <begin position="14"/>
        <end position="128"/>
    </location>
</feature>
<evidence type="ECO:0000259" key="5">
    <source>
        <dbReference type="PROSITE" id="PS50177"/>
    </source>
</evidence>
<protein>
    <recommendedName>
        <fullName evidence="8">Nuclear transport factor 2</fullName>
    </recommendedName>
</protein>
<evidence type="ECO:0000256" key="1">
    <source>
        <dbReference type="ARBA" id="ARBA00022884"/>
    </source>
</evidence>
<dbReference type="CDD" id="cd00780">
    <property type="entry name" value="NTF2"/>
    <property type="match status" value="1"/>
</dbReference>
<feature type="compositionally biased region" description="Basic and acidic residues" evidence="3">
    <location>
        <begin position="400"/>
        <end position="416"/>
    </location>
</feature>
<feature type="domain" description="RRM" evidence="4">
    <location>
        <begin position="300"/>
        <end position="377"/>
    </location>
</feature>
<name>A0AAV8E2A2_9POAL</name>
<keyword evidence="7" id="KW-1185">Reference proteome</keyword>
<evidence type="ECO:0000313" key="6">
    <source>
        <dbReference type="EMBL" id="KAJ4773586.1"/>
    </source>
</evidence>
<feature type="compositionally biased region" description="Basic residues" evidence="3">
    <location>
        <begin position="385"/>
        <end position="399"/>
    </location>
</feature>
<dbReference type="AlphaFoldDB" id="A0AAV8E2A2"/>
<dbReference type="CDD" id="cd00590">
    <property type="entry name" value="RRM_SF"/>
    <property type="match status" value="1"/>
</dbReference>
<evidence type="ECO:0000259" key="4">
    <source>
        <dbReference type="PROSITE" id="PS50102"/>
    </source>
</evidence>
<dbReference type="Pfam" id="PF02136">
    <property type="entry name" value="NTF2"/>
    <property type="match status" value="1"/>
</dbReference>
<gene>
    <name evidence="6" type="ORF">LUZ62_057843</name>
</gene>
<dbReference type="PANTHER" id="PTHR10693:SF58">
    <property type="entry name" value="OS02G0131700 PROTEIN"/>
    <property type="match status" value="1"/>
</dbReference>
<evidence type="ECO:0000313" key="7">
    <source>
        <dbReference type="Proteomes" id="UP001140206"/>
    </source>
</evidence>
<organism evidence="6 7">
    <name type="scientific">Rhynchospora pubera</name>
    <dbReference type="NCBI Taxonomy" id="906938"/>
    <lineage>
        <taxon>Eukaryota</taxon>
        <taxon>Viridiplantae</taxon>
        <taxon>Streptophyta</taxon>
        <taxon>Embryophyta</taxon>
        <taxon>Tracheophyta</taxon>
        <taxon>Spermatophyta</taxon>
        <taxon>Magnoliopsida</taxon>
        <taxon>Liliopsida</taxon>
        <taxon>Poales</taxon>
        <taxon>Cyperaceae</taxon>
        <taxon>Cyperoideae</taxon>
        <taxon>Rhynchosporeae</taxon>
        <taxon>Rhynchospora</taxon>
    </lineage>
</organism>
<dbReference type="InterPro" id="IPR035979">
    <property type="entry name" value="RBD_domain_sf"/>
</dbReference>
<comment type="caution">
    <text evidence="6">The sequence shown here is derived from an EMBL/GenBank/DDBJ whole genome shotgun (WGS) entry which is preliminary data.</text>
</comment>
<dbReference type="GO" id="GO:0003729">
    <property type="term" value="F:mRNA binding"/>
    <property type="evidence" value="ECO:0007669"/>
    <property type="project" value="TreeGrafter"/>
</dbReference>
<keyword evidence="1 2" id="KW-0694">RNA-binding</keyword>